<dbReference type="OrthoDB" id="9788336at2"/>
<evidence type="ECO:0000256" key="5">
    <source>
        <dbReference type="ARBA" id="ARBA00023274"/>
    </source>
</evidence>
<evidence type="ECO:0000313" key="11">
    <source>
        <dbReference type="Proteomes" id="UP000237947"/>
    </source>
</evidence>
<protein>
    <recommendedName>
        <fullName evidence="6 7">Large ribosomal subunit protein bL9</fullName>
    </recommendedName>
</protein>
<feature type="domain" description="Large ribosomal subunit protein bL9 C-terminal" evidence="9">
    <location>
        <begin position="63"/>
        <end position="146"/>
    </location>
</feature>
<dbReference type="InterPro" id="IPR020594">
    <property type="entry name" value="Ribosomal_bL9_bac/chp"/>
</dbReference>
<dbReference type="Proteomes" id="UP000237947">
    <property type="component" value="Chromosome"/>
</dbReference>
<dbReference type="GO" id="GO:0019843">
    <property type="term" value="F:rRNA binding"/>
    <property type="evidence" value="ECO:0007669"/>
    <property type="project" value="UniProtKB-UniRule"/>
</dbReference>
<dbReference type="GO" id="GO:0006412">
    <property type="term" value="P:translation"/>
    <property type="evidence" value="ECO:0007669"/>
    <property type="project" value="UniProtKB-UniRule"/>
</dbReference>
<dbReference type="AlphaFoldDB" id="A0A2S0KMQ2"/>
<feature type="domain" description="Ribosomal protein L9" evidence="8">
    <location>
        <begin position="1"/>
        <end position="47"/>
    </location>
</feature>
<name>A0A2S0KMQ2_9FIRM</name>
<sequence length="147" mass="16132">MKVILLEDVKKVGKKDEIVEVSTGYANNYLIKKGLAKEATSSNLNEIKQKKGAEQANAARELAEAREVGKELKDKVFVKKMKAGDDGRLYGSLTNSDVADLLKSAGYEVDKRNITLATNIKNIGSVNAEVKLHRDVTVKITVRVEAE</sequence>
<dbReference type="Gene3D" id="3.10.430.100">
    <property type="entry name" value="Ribosomal protein L9, C-terminal domain"/>
    <property type="match status" value="1"/>
</dbReference>
<reference evidence="11" key="1">
    <citation type="submission" date="2018-02" db="EMBL/GenBank/DDBJ databases">
        <authorList>
            <person name="Holder M.E."/>
            <person name="Ajami N.J."/>
            <person name="Petrosino J.F."/>
        </authorList>
    </citation>
    <scope>NUCLEOTIDE SEQUENCE [LARGE SCALE GENOMIC DNA]</scope>
    <source>
        <strain evidence="11">CCUG 47711</strain>
    </source>
</reference>
<dbReference type="GO" id="GO:0003735">
    <property type="term" value="F:structural constituent of ribosome"/>
    <property type="evidence" value="ECO:0007669"/>
    <property type="project" value="InterPro"/>
</dbReference>
<organism evidence="10 11">
    <name type="scientific">Fastidiosipila sanguinis</name>
    <dbReference type="NCBI Taxonomy" id="236753"/>
    <lineage>
        <taxon>Bacteria</taxon>
        <taxon>Bacillati</taxon>
        <taxon>Bacillota</taxon>
        <taxon>Clostridia</taxon>
        <taxon>Eubacteriales</taxon>
        <taxon>Oscillospiraceae</taxon>
        <taxon>Fastidiosipila</taxon>
    </lineage>
</organism>
<evidence type="ECO:0000313" key="10">
    <source>
        <dbReference type="EMBL" id="AVM42294.1"/>
    </source>
</evidence>
<comment type="similarity">
    <text evidence="1 7">Belongs to the bacterial ribosomal protein bL9 family.</text>
</comment>
<dbReference type="InterPro" id="IPR000244">
    <property type="entry name" value="Ribosomal_bL9"/>
</dbReference>
<dbReference type="GO" id="GO:0005840">
    <property type="term" value="C:ribosome"/>
    <property type="evidence" value="ECO:0007669"/>
    <property type="project" value="UniProtKB-KW"/>
</dbReference>
<accession>A0A2S0KMQ2</accession>
<evidence type="ECO:0000256" key="7">
    <source>
        <dbReference type="HAMAP-Rule" id="MF_00503"/>
    </source>
</evidence>
<keyword evidence="4 7" id="KW-0689">Ribosomal protein</keyword>
<dbReference type="InterPro" id="IPR009027">
    <property type="entry name" value="Ribosomal_bL9/RNase_H1_N"/>
</dbReference>
<evidence type="ECO:0000256" key="1">
    <source>
        <dbReference type="ARBA" id="ARBA00010605"/>
    </source>
</evidence>
<dbReference type="InterPro" id="IPR020070">
    <property type="entry name" value="Ribosomal_bL9_N"/>
</dbReference>
<evidence type="ECO:0000256" key="2">
    <source>
        <dbReference type="ARBA" id="ARBA00022730"/>
    </source>
</evidence>
<dbReference type="Pfam" id="PF01281">
    <property type="entry name" value="Ribosomal_L9_N"/>
    <property type="match status" value="1"/>
</dbReference>
<evidence type="ECO:0000259" key="9">
    <source>
        <dbReference type="Pfam" id="PF03948"/>
    </source>
</evidence>
<dbReference type="KEGG" id="fsa:C5Q98_03185"/>
<keyword evidence="5 7" id="KW-0687">Ribonucleoprotein</keyword>
<dbReference type="RefSeq" id="WP_106012277.1">
    <property type="nucleotide sequence ID" value="NZ_CP027226.1"/>
</dbReference>
<dbReference type="FunFam" id="3.40.5.10:FF:000002">
    <property type="entry name" value="50S ribosomal protein L9"/>
    <property type="match status" value="1"/>
</dbReference>
<dbReference type="SUPFAM" id="SSF55658">
    <property type="entry name" value="L9 N-domain-like"/>
    <property type="match status" value="1"/>
</dbReference>
<evidence type="ECO:0000256" key="4">
    <source>
        <dbReference type="ARBA" id="ARBA00022980"/>
    </source>
</evidence>
<evidence type="ECO:0000259" key="8">
    <source>
        <dbReference type="Pfam" id="PF01281"/>
    </source>
</evidence>
<keyword evidence="3 7" id="KW-0694">RNA-binding</keyword>
<dbReference type="SUPFAM" id="SSF55653">
    <property type="entry name" value="Ribosomal protein L9 C-domain"/>
    <property type="match status" value="1"/>
</dbReference>
<keyword evidence="2 7" id="KW-0699">rRNA-binding</keyword>
<comment type="function">
    <text evidence="7">Binds to the 23S rRNA.</text>
</comment>
<dbReference type="EMBL" id="CP027226">
    <property type="protein sequence ID" value="AVM42294.1"/>
    <property type="molecule type" value="Genomic_DNA"/>
</dbReference>
<dbReference type="HAMAP" id="MF_00503">
    <property type="entry name" value="Ribosomal_bL9"/>
    <property type="match status" value="1"/>
</dbReference>
<dbReference type="InterPro" id="IPR036791">
    <property type="entry name" value="Ribosomal_bL9_C_sf"/>
</dbReference>
<evidence type="ECO:0000256" key="3">
    <source>
        <dbReference type="ARBA" id="ARBA00022884"/>
    </source>
</evidence>
<evidence type="ECO:0000256" key="6">
    <source>
        <dbReference type="ARBA" id="ARBA00035292"/>
    </source>
</evidence>
<dbReference type="NCBIfam" id="TIGR00158">
    <property type="entry name" value="L9"/>
    <property type="match status" value="1"/>
</dbReference>
<dbReference type="PANTHER" id="PTHR21368">
    <property type="entry name" value="50S RIBOSOMAL PROTEIN L9"/>
    <property type="match status" value="1"/>
</dbReference>
<proteinExistence type="inferred from homology"/>
<dbReference type="Pfam" id="PF03948">
    <property type="entry name" value="Ribosomal_L9_C"/>
    <property type="match status" value="1"/>
</dbReference>
<gene>
    <name evidence="7" type="primary">rplI</name>
    <name evidence="10" type="ORF">C5Q98_03185</name>
</gene>
<dbReference type="InterPro" id="IPR020069">
    <property type="entry name" value="Ribosomal_bL9_C"/>
</dbReference>
<keyword evidence="11" id="KW-1185">Reference proteome</keyword>
<dbReference type="Gene3D" id="3.40.5.10">
    <property type="entry name" value="Ribosomal protein L9, N-terminal domain"/>
    <property type="match status" value="1"/>
</dbReference>
<dbReference type="InterPro" id="IPR036935">
    <property type="entry name" value="Ribosomal_bL9_N_sf"/>
</dbReference>
<dbReference type="GO" id="GO:1990904">
    <property type="term" value="C:ribonucleoprotein complex"/>
    <property type="evidence" value="ECO:0007669"/>
    <property type="project" value="UniProtKB-KW"/>
</dbReference>